<organism evidence="2 3">
    <name type="scientific">Halobacillus shinanisalinarum</name>
    <dbReference type="NCBI Taxonomy" id="2932258"/>
    <lineage>
        <taxon>Bacteria</taxon>
        <taxon>Bacillati</taxon>
        <taxon>Bacillota</taxon>
        <taxon>Bacilli</taxon>
        <taxon>Bacillales</taxon>
        <taxon>Bacillaceae</taxon>
        <taxon>Halobacillus</taxon>
    </lineage>
</organism>
<accession>A0ABY4GYV8</accession>
<dbReference type="Proteomes" id="UP000831880">
    <property type="component" value="Chromosome"/>
</dbReference>
<feature type="region of interest" description="Disordered" evidence="1">
    <location>
        <begin position="24"/>
        <end position="43"/>
    </location>
</feature>
<dbReference type="EMBL" id="CP095074">
    <property type="protein sequence ID" value="UOQ92855.1"/>
    <property type="molecule type" value="Genomic_DNA"/>
</dbReference>
<evidence type="ECO:0000256" key="1">
    <source>
        <dbReference type="SAM" id="MobiDB-lite"/>
    </source>
</evidence>
<evidence type="ECO:0000313" key="3">
    <source>
        <dbReference type="Proteomes" id="UP000831880"/>
    </source>
</evidence>
<protein>
    <submittedName>
        <fullName evidence="2">Uncharacterized protein</fullName>
    </submittedName>
</protein>
<gene>
    <name evidence="2" type="ORF">MUO14_20985</name>
</gene>
<evidence type="ECO:0000313" key="2">
    <source>
        <dbReference type="EMBL" id="UOQ92855.1"/>
    </source>
</evidence>
<proteinExistence type="predicted"/>
<sequence length="73" mass="8321">MSEKKKVIYVKDLIIKADNVYVEPQEDDDRNDHKRNDPLFGGVEGTVMKRTTKENIMMTNQVSAEAFPGSNSF</sequence>
<name>A0ABY4GYV8_9BACI</name>
<dbReference type="RefSeq" id="WP_244752459.1">
    <property type="nucleotide sequence ID" value="NZ_CP095074.1"/>
</dbReference>
<reference evidence="2 3" key="1">
    <citation type="submission" date="2022-04" db="EMBL/GenBank/DDBJ databases">
        <title>Halobacillus sp. isolated from saltern.</title>
        <authorList>
            <person name="Won M."/>
            <person name="Lee C.-M."/>
            <person name="Woen H.-Y."/>
            <person name="Kwon S.-W."/>
        </authorList>
    </citation>
    <scope>NUCLEOTIDE SEQUENCE [LARGE SCALE GENOMIC DNA]</scope>
    <source>
        <strain evidence="2 3">SSTM10-2</strain>
    </source>
</reference>
<keyword evidence="3" id="KW-1185">Reference proteome</keyword>